<keyword evidence="3" id="KW-0255">Endonuclease</keyword>
<dbReference type="STRING" id="1618993.UX09_C0060G0010"/>
<dbReference type="GO" id="GO:0004521">
    <property type="term" value="F:RNA endonuclease activity"/>
    <property type="evidence" value="ECO:0007669"/>
    <property type="project" value="InterPro"/>
</dbReference>
<dbReference type="Proteomes" id="UP000034354">
    <property type="component" value="Unassembled WGS sequence"/>
</dbReference>
<evidence type="ECO:0000256" key="4">
    <source>
        <dbReference type="ARBA" id="ARBA00022801"/>
    </source>
</evidence>
<dbReference type="SUPFAM" id="SSF143430">
    <property type="entry name" value="TTP0101/SSO1404-like"/>
    <property type="match status" value="1"/>
</dbReference>
<evidence type="ECO:0000313" key="8">
    <source>
        <dbReference type="EMBL" id="KKU06075.1"/>
    </source>
</evidence>
<dbReference type="Pfam" id="PF20803">
    <property type="entry name" value="PaaX_M"/>
    <property type="match status" value="1"/>
</dbReference>
<evidence type="ECO:0000256" key="5">
    <source>
        <dbReference type="ARBA" id="ARBA00022842"/>
    </source>
</evidence>
<keyword evidence="6" id="KW-0051">Antiviral defense</keyword>
<keyword evidence="2" id="KW-0479">Metal-binding</keyword>
<reference evidence="8 9" key="1">
    <citation type="journal article" date="2015" name="Nature">
        <title>rRNA introns, odd ribosomes, and small enigmatic genomes across a large radiation of phyla.</title>
        <authorList>
            <person name="Brown C.T."/>
            <person name="Hug L.A."/>
            <person name="Thomas B.C."/>
            <person name="Sharon I."/>
            <person name="Castelle C.J."/>
            <person name="Singh A."/>
            <person name="Wilkins M.J."/>
            <person name="Williams K.H."/>
            <person name="Banfield J.F."/>
        </authorList>
    </citation>
    <scope>NUCLEOTIDE SEQUENCE [LARGE SCALE GENOMIC DNA]</scope>
</reference>
<keyword evidence="5" id="KW-0460">Magnesium</keyword>
<accession>A0A0G1QBM5</accession>
<dbReference type="AlphaFoldDB" id="A0A0G1QBM5"/>
<evidence type="ECO:0000313" key="9">
    <source>
        <dbReference type="Proteomes" id="UP000034354"/>
    </source>
</evidence>
<evidence type="ECO:0000259" key="7">
    <source>
        <dbReference type="Pfam" id="PF20803"/>
    </source>
</evidence>
<name>A0A0G1QBM5_9BACT</name>
<evidence type="ECO:0000256" key="3">
    <source>
        <dbReference type="ARBA" id="ARBA00022759"/>
    </source>
</evidence>
<protein>
    <recommendedName>
        <fullName evidence="7">Transcriptional repressor PaaX-like central Cas2-like domain-containing protein</fullName>
    </recommendedName>
</protein>
<evidence type="ECO:0000256" key="2">
    <source>
        <dbReference type="ARBA" id="ARBA00022723"/>
    </source>
</evidence>
<organism evidence="8 9">
    <name type="scientific">Candidatus Uhrbacteria bacterium GW2011_GWE2_45_35</name>
    <dbReference type="NCBI Taxonomy" id="1618993"/>
    <lineage>
        <taxon>Bacteria</taxon>
        <taxon>Candidatus Uhriibacteriota</taxon>
    </lineage>
</organism>
<dbReference type="GO" id="GO:0043571">
    <property type="term" value="P:maintenance of CRISPR repeat elements"/>
    <property type="evidence" value="ECO:0007669"/>
    <property type="project" value="InterPro"/>
</dbReference>
<evidence type="ECO:0000256" key="1">
    <source>
        <dbReference type="ARBA" id="ARBA00022722"/>
    </source>
</evidence>
<keyword evidence="4" id="KW-0378">Hydrolase</keyword>
<evidence type="ECO:0000256" key="6">
    <source>
        <dbReference type="ARBA" id="ARBA00023118"/>
    </source>
</evidence>
<sequence length="199" mass="23336">MKKKVFRFKTLKQFSEQARLLSFVGRGGGDGVWVGLKASGPARSRQRFSLALSRLVLKKMLEVKRDEDLIKAKLTKLGVIEFLKLELVLAEELPKGFICLVVFDIPEKFSALRNLVRWFLKENCFFPLQKSVWISPFDMTEILKRLFKIWEIEKWVRVYVICEDGIPKGCGVNREWKEIISKNLVKIKKYQNRCDRTCF</sequence>
<dbReference type="EMBL" id="LCKW01000060">
    <property type="protein sequence ID" value="KKU06075.1"/>
    <property type="molecule type" value="Genomic_DNA"/>
</dbReference>
<dbReference type="InterPro" id="IPR021127">
    <property type="entry name" value="CRISPR_associated_Cas2"/>
</dbReference>
<dbReference type="InterPro" id="IPR048846">
    <property type="entry name" value="PaaX-like_central"/>
</dbReference>
<keyword evidence="1" id="KW-0540">Nuclease</keyword>
<feature type="domain" description="Transcriptional repressor PaaX-like central Cas2-like" evidence="7">
    <location>
        <begin position="99"/>
        <end position="158"/>
    </location>
</feature>
<comment type="caution">
    <text evidence="8">The sequence shown here is derived from an EMBL/GenBank/DDBJ whole genome shotgun (WGS) entry which is preliminary data.</text>
</comment>
<dbReference type="NCBIfam" id="TIGR01573">
    <property type="entry name" value="cas2"/>
    <property type="match status" value="1"/>
</dbReference>
<gene>
    <name evidence="8" type="ORF">UX09_C0060G0010</name>
</gene>
<proteinExistence type="predicted"/>